<dbReference type="RefSeq" id="WP_026481295.1">
    <property type="nucleotide sequence ID" value="NZ_JBBMQO010000003.1"/>
</dbReference>
<proteinExistence type="predicted"/>
<name>A0ABU9T4P6_9HYPH</name>
<comment type="caution">
    <text evidence="1">The sequence shown here is derived from an EMBL/GenBank/DDBJ whole genome shotgun (WGS) entry which is preliminary data.</text>
</comment>
<gene>
    <name evidence="1" type="ORF">WNY59_05810</name>
</gene>
<organism evidence="1 2">
    <name type="scientific">Ahrensia kielensis</name>
    <dbReference type="NCBI Taxonomy" id="76980"/>
    <lineage>
        <taxon>Bacteria</taxon>
        <taxon>Pseudomonadati</taxon>
        <taxon>Pseudomonadota</taxon>
        <taxon>Alphaproteobacteria</taxon>
        <taxon>Hyphomicrobiales</taxon>
        <taxon>Ahrensiaceae</taxon>
        <taxon>Ahrensia</taxon>
    </lineage>
</organism>
<reference evidence="1 2" key="1">
    <citation type="submission" date="2024-03" db="EMBL/GenBank/DDBJ databases">
        <title>Community enrichment and isolation of bacterial strains for fucoidan degradation.</title>
        <authorList>
            <person name="Sichert A."/>
        </authorList>
    </citation>
    <scope>NUCLEOTIDE SEQUENCE [LARGE SCALE GENOMIC DNA]</scope>
    <source>
        <strain evidence="1 2">AS62</strain>
    </source>
</reference>
<sequence length="128" mass="13989">MFTPVDLFDLSLKRRSSGMDVMVLAPWVIAMRMPALAYEVATPWLAKNGKRGGEGELALTEKTAALMESYNAAQAEMISAWSSLVIGAMRGEVPNAQGISKSLQDISDASIEPMAKRVRANYKRLRKG</sequence>
<evidence type="ECO:0008006" key="3">
    <source>
        <dbReference type="Google" id="ProtNLM"/>
    </source>
</evidence>
<evidence type="ECO:0000313" key="1">
    <source>
        <dbReference type="EMBL" id="MEM5501098.1"/>
    </source>
</evidence>
<dbReference type="Proteomes" id="UP001477870">
    <property type="component" value="Unassembled WGS sequence"/>
</dbReference>
<protein>
    <recommendedName>
        <fullName evidence="3">Phasin domain-containing protein</fullName>
    </recommendedName>
</protein>
<dbReference type="EMBL" id="JBBMQO010000003">
    <property type="protein sequence ID" value="MEM5501098.1"/>
    <property type="molecule type" value="Genomic_DNA"/>
</dbReference>
<evidence type="ECO:0000313" key="2">
    <source>
        <dbReference type="Proteomes" id="UP001477870"/>
    </source>
</evidence>
<keyword evidence="2" id="KW-1185">Reference proteome</keyword>
<accession>A0ABU9T4P6</accession>